<dbReference type="InterPro" id="IPR006513">
    <property type="entry name" value="YtfJ_HI0045"/>
</dbReference>
<evidence type="ECO:0008006" key="4">
    <source>
        <dbReference type="Google" id="ProtNLM"/>
    </source>
</evidence>
<reference evidence="2 3" key="1">
    <citation type="submission" date="2020-12" db="EMBL/GenBank/DDBJ databases">
        <authorList>
            <person name="Shan Y."/>
        </authorList>
    </citation>
    <scope>NUCLEOTIDE SEQUENCE [LARGE SCALE GENOMIC DNA]</scope>
    <source>
        <strain evidence="3">csc3.9</strain>
    </source>
</reference>
<proteinExistence type="predicted"/>
<gene>
    <name evidence="2" type="ORF">I6N98_10440</name>
</gene>
<dbReference type="RefSeq" id="WP_198568309.1">
    <property type="nucleotide sequence ID" value="NZ_CP066167.1"/>
</dbReference>
<sequence>MPSTQRSTTVILSSIFAAFIALVMTTSSALALEVDSTVPAFNINKPGELIIEGDKLNKAPWQSSAIGGGRPALVFYLPARASSEDDIDPLRQRLDKEDYEPGSFHSITVVNLDDALWGTSGFVESQVAKNKRAHPRATMVLDQKGKGRQVLKLPKKTTVVFLANAEGQVIDYREGALTEQAADEVITLLHQQIGHPKAP</sequence>
<keyword evidence="3" id="KW-1185">Reference proteome</keyword>
<name>A0A7T4UNQ4_9GAMM</name>
<dbReference type="EMBL" id="CP066167">
    <property type="protein sequence ID" value="QQD16807.1"/>
    <property type="molecule type" value="Genomic_DNA"/>
</dbReference>
<keyword evidence="1" id="KW-0732">Signal</keyword>
<dbReference type="AlphaFoldDB" id="A0A7T4UNQ4"/>
<accession>A0A7T4UNQ4</accession>
<evidence type="ECO:0000313" key="3">
    <source>
        <dbReference type="Proteomes" id="UP000596063"/>
    </source>
</evidence>
<evidence type="ECO:0000313" key="2">
    <source>
        <dbReference type="EMBL" id="QQD16807.1"/>
    </source>
</evidence>
<organism evidence="2 3">
    <name type="scientific">Spongiibacter nanhainus</name>
    <dbReference type="NCBI Taxonomy" id="2794344"/>
    <lineage>
        <taxon>Bacteria</taxon>
        <taxon>Pseudomonadati</taxon>
        <taxon>Pseudomonadota</taxon>
        <taxon>Gammaproteobacteria</taxon>
        <taxon>Cellvibrionales</taxon>
        <taxon>Spongiibacteraceae</taxon>
        <taxon>Spongiibacter</taxon>
    </lineage>
</organism>
<protein>
    <recommendedName>
        <fullName evidence="4">YtfJ family protein</fullName>
    </recommendedName>
</protein>
<dbReference type="Proteomes" id="UP000596063">
    <property type="component" value="Chromosome"/>
</dbReference>
<dbReference type="KEGG" id="snan:I6N98_10440"/>
<feature type="signal peptide" evidence="1">
    <location>
        <begin position="1"/>
        <end position="31"/>
    </location>
</feature>
<feature type="chain" id="PRO_5032943520" description="YtfJ family protein" evidence="1">
    <location>
        <begin position="32"/>
        <end position="199"/>
    </location>
</feature>
<dbReference type="Pfam" id="PF09695">
    <property type="entry name" value="YtfJ_HI0045"/>
    <property type="match status" value="1"/>
</dbReference>
<evidence type="ECO:0000256" key="1">
    <source>
        <dbReference type="SAM" id="SignalP"/>
    </source>
</evidence>